<dbReference type="GO" id="GO:0016459">
    <property type="term" value="C:myosin complex"/>
    <property type="evidence" value="ECO:0007669"/>
    <property type="project" value="UniProtKB-KW"/>
</dbReference>
<dbReference type="PROSITE" id="PS51844">
    <property type="entry name" value="SH3_LIKE"/>
    <property type="match status" value="1"/>
</dbReference>
<comment type="caution">
    <text evidence="4">Lacks conserved residue(s) required for the propagation of feature annotation.</text>
</comment>
<feature type="compositionally biased region" description="Basic and acidic residues" evidence="5">
    <location>
        <begin position="299"/>
        <end position="309"/>
    </location>
</feature>
<keyword evidence="2 4" id="KW-0547">Nucleotide-binding</keyword>
<feature type="region of interest" description="Disordered" evidence="5">
    <location>
        <begin position="1156"/>
        <end position="1181"/>
    </location>
</feature>
<dbReference type="InterPro" id="IPR004009">
    <property type="entry name" value="SH3_Myosin"/>
</dbReference>
<dbReference type="FunFam" id="3.40.850.10:FF:000018">
    <property type="entry name" value="unconventional myosin-VI isoform X1"/>
    <property type="match status" value="1"/>
</dbReference>
<dbReference type="OrthoDB" id="6895283at2759"/>
<evidence type="ECO:0000259" key="6">
    <source>
        <dbReference type="PROSITE" id="PS51456"/>
    </source>
</evidence>
<dbReference type="GO" id="GO:0005524">
    <property type="term" value="F:ATP binding"/>
    <property type="evidence" value="ECO:0007669"/>
    <property type="project" value="UniProtKB-UniRule"/>
</dbReference>
<dbReference type="PROSITE" id="PS51456">
    <property type="entry name" value="MYOSIN_MOTOR"/>
    <property type="match status" value="1"/>
</dbReference>
<gene>
    <name evidence="8" type="ORF">PAPOLLO_LOCUS22122</name>
</gene>
<evidence type="ECO:0000256" key="2">
    <source>
        <dbReference type="ARBA" id="ARBA00022741"/>
    </source>
</evidence>
<evidence type="ECO:0000256" key="5">
    <source>
        <dbReference type="SAM" id="MobiDB-lite"/>
    </source>
</evidence>
<feature type="binding site" evidence="4">
    <location>
        <begin position="151"/>
        <end position="158"/>
    </location>
    <ligand>
        <name>ATP</name>
        <dbReference type="ChEBI" id="CHEBI:30616"/>
    </ligand>
</feature>
<dbReference type="SMART" id="SM00242">
    <property type="entry name" value="MYSc"/>
    <property type="match status" value="1"/>
</dbReference>
<comment type="similarity">
    <text evidence="1 4">Belongs to the TRAFAC class myosin-kinesin ATPase superfamily. Myosin family.</text>
</comment>
<dbReference type="GO" id="GO:0051015">
    <property type="term" value="F:actin filament binding"/>
    <property type="evidence" value="ECO:0007669"/>
    <property type="project" value="TreeGrafter"/>
</dbReference>
<evidence type="ECO:0000256" key="4">
    <source>
        <dbReference type="PROSITE-ProRule" id="PRU00782"/>
    </source>
</evidence>
<dbReference type="Pfam" id="PF00063">
    <property type="entry name" value="Myosin_head"/>
    <property type="match status" value="1"/>
</dbReference>
<protein>
    <submittedName>
        <fullName evidence="8">(apollo) hypothetical protein</fullName>
    </submittedName>
</protein>
<dbReference type="EMBL" id="CAJQZP010001359">
    <property type="protein sequence ID" value="CAG5041359.1"/>
    <property type="molecule type" value="Genomic_DNA"/>
</dbReference>
<keyword evidence="4" id="KW-0009">Actin-binding</keyword>
<accession>A0A8S3XXM5</accession>
<feature type="domain" description="Myosin motor" evidence="6">
    <location>
        <begin position="57"/>
        <end position="409"/>
    </location>
</feature>
<dbReference type="InterPro" id="IPR001609">
    <property type="entry name" value="Myosin_head_motor_dom-like"/>
</dbReference>
<evidence type="ECO:0000313" key="9">
    <source>
        <dbReference type="Proteomes" id="UP000691718"/>
    </source>
</evidence>
<feature type="compositionally biased region" description="Basic residues" evidence="5">
    <location>
        <begin position="1160"/>
        <end position="1178"/>
    </location>
</feature>
<dbReference type="PANTHER" id="PTHR13140">
    <property type="entry name" value="MYOSIN"/>
    <property type="match status" value="1"/>
</dbReference>
<dbReference type="PANTHER" id="PTHR13140:SF745">
    <property type="entry name" value="UNCONVENTIONAL MYOSIN-VI"/>
    <property type="match status" value="1"/>
</dbReference>
<keyword evidence="9" id="KW-1185">Reference proteome</keyword>
<dbReference type="GO" id="GO:0005886">
    <property type="term" value="C:plasma membrane"/>
    <property type="evidence" value="ECO:0007669"/>
    <property type="project" value="TreeGrafter"/>
</dbReference>
<evidence type="ECO:0000256" key="1">
    <source>
        <dbReference type="ARBA" id="ARBA00008314"/>
    </source>
</evidence>
<organism evidence="8 9">
    <name type="scientific">Parnassius apollo</name>
    <name type="common">Apollo butterfly</name>
    <name type="synonym">Papilio apollo</name>
    <dbReference type="NCBI Taxonomy" id="110799"/>
    <lineage>
        <taxon>Eukaryota</taxon>
        <taxon>Metazoa</taxon>
        <taxon>Ecdysozoa</taxon>
        <taxon>Arthropoda</taxon>
        <taxon>Hexapoda</taxon>
        <taxon>Insecta</taxon>
        <taxon>Pterygota</taxon>
        <taxon>Neoptera</taxon>
        <taxon>Endopterygota</taxon>
        <taxon>Lepidoptera</taxon>
        <taxon>Glossata</taxon>
        <taxon>Ditrysia</taxon>
        <taxon>Papilionoidea</taxon>
        <taxon>Papilionidae</taxon>
        <taxon>Parnassiinae</taxon>
        <taxon>Parnassini</taxon>
        <taxon>Parnassius</taxon>
        <taxon>Parnassius</taxon>
    </lineage>
</organism>
<dbReference type="GO" id="GO:0000146">
    <property type="term" value="F:microfilament motor activity"/>
    <property type="evidence" value="ECO:0007669"/>
    <property type="project" value="TreeGrafter"/>
</dbReference>
<keyword evidence="4" id="KW-0505">Motor protein</keyword>
<name>A0A8S3XXM5_PARAO</name>
<comment type="caution">
    <text evidence="8">The sequence shown here is derived from an EMBL/GenBank/DDBJ whole genome shotgun (WGS) entry which is preliminary data.</text>
</comment>
<reference evidence="8" key="1">
    <citation type="submission" date="2021-04" db="EMBL/GenBank/DDBJ databases">
        <authorList>
            <person name="Tunstrom K."/>
        </authorList>
    </citation>
    <scope>NUCLEOTIDE SEQUENCE</scope>
</reference>
<feature type="region of interest" description="Disordered" evidence="5">
    <location>
        <begin position="940"/>
        <end position="969"/>
    </location>
</feature>
<dbReference type="AlphaFoldDB" id="A0A8S3XXM5"/>
<sequence>MTLDKQLVWVREPTEGFVLARLHELLGEEADVVPLDNKHSRRVVSFDDIVPAGDPDKDFDDNCELMFLNEATLLNNIICRYKKKKIYTYVANILLAVNPYEDIPDLYSSSTIKKYQGRSLGELPPHVFAIADKAFRDMKSFKQSQSIIVSGESGAGKTESTKYILKYLCDLWAKGAGPVEQKILDANPILEAFGNAKTTRNNNSSRFGKFIEVHFNNKYQVVGGHISHYLLEKSRICMQSAEERNYHVFYLLCAGAPAELRSDLNITKPDDYQYLKNGCTQYFLTPESEKKISNSQKSEQQRTKGGLRDPILDDVEDFQRLHQALARVGLSDAERRSVYGVVAGVLHLGNVQFEEEGGARGGCSVSAGSQHALNTAARLLGADAPALRTALVSRLMQSARAGHKGTAIIAHAPDTRAPPSFMFCTLPHGHRAPALRTALVLRLMQSARAGYKGTAIMYVLHITHGHRAPAMHRTCHALCRAHALDTRAPPSCTFCTLHTGTARPRCAPRSYRAPHAERARRIQGHRHHVRTAHYTWAPRARDTQRTCHASCRAHALDTRASPSCTFCTLHTGTARPRCAPRSYCTSCRARAPDTRAPPSCTYCTLHTGTARPRYSTHVSCLMQSARAGHTGTAIMYVLHATHGHRAPALRTALVSHLMQSARAGYKGTAIMYVLHITHGHRAPAILNARVMPHAERTRWTHGHRHHVRSARYTRAPRARAAHRARIAPHAERARRIQGHRHHVRTAHYTRAPRARDTQRTCHASCRAHAPDTRAPPSCTFCTLHTGTARPRCAPRSCRTSCRARAPDTRAPPSCTYCTVHTGTARPRYSTHVSFLMQSARAGHAGTAIMYVLHAIHGHRAPALRTALVARLMQSARAGHKGTAIMYVLHIIHGHRAPAILTARVMTHAERTRWTHGHRYHVRSARYTRAPRACDAHRARVAPHAVRARRTHGHRHHVRSARYTRAPRARDTHRTCHASCRAHAPDTRAPPSCTFCTLHTGTARPRYSPHVSCLMQSARAGHKGTAIMYVLHATHGHRAPAILTARVMTHAERTRRTQGHRHHVRSARYTRAPRAGDTHRTCHASCRAYAPDTRAPPSCTFCTLHTGTARPRYSPHVSCLMQNARAGHKGTAIMYVLHATQGHRVPSILTARVMPHAERTRRTHGHRHHVRSARYTRAPRARDTHRTCHASCRAHAPDTRAPPSCTFCTLHTGTARPR</sequence>
<dbReference type="Proteomes" id="UP000691718">
    <property type="component" value="Unassembled WGS sequence"/>
</dbReference>
<dbReference type="GO" id="GO:0007015">
    <property type="term" value="P:actin filament organization"/>
    <property type="evidence" value="ECO:0007669"/>
    <property type="project" value="TreeGrafter"/>
</dbReference>
<keyword evidence="4" id="KW-0518">Myosin</keyword>
<feature type="region of interest" description="Disordered" evidence="5">
    <location>
        <begin position="290"/>
        <end position="309"/>
    </location>
</feature>
<proteinExistence type="inferred from homology"/>
<evidence type="ECO:0000259" key="7">
    <source>
        <dbReference type="PROSITE" id="PS51844"/>
    </source>
</evidence>
<feature type="domain" description="Myosin N-terminal SH3-like" evidence="7">
    <location>
        <begin position="3"/>
        <end position="54"/>
    </location>
</feature>
<keyword evidence="3 4" id="KW-0067">ATP-binding</keyword>
<dbReference type="GO" id="GO:0030139">
    <property type="term" value="C:endocytic vesicle"/>
    <property type="evidence" value="ECO:0007669"/>
    <property type="project" value="TreeGrafter"/>
</dbReference>
<feature type="compositionally biased region" description="Basic residues" evidence="5">
    <location>
        <begin position="945"/>
        <end position="966"/>
    </location>
</feature>
<evidence type="ECO:0000256" key="3">
    <source>
        <dbReference type="ARBA" id="ARBA00022840"/>
    </source>
</evidence>
<evidence type="ECO:0000313" key="8">
    <source>
        <dbReference type="EMBL" id="CAG5041359.1"/>
    </source>
</evidence>
<dbReference type="GO" id="GO:0030048">
    <property type="term" value="P:actin filament-based movement"/>
    <property type="evidence" value="ECO:0007669"/>
    <property type="project" value="TreeGrafter"/>
</dbReference>